<accession>A0A1Y2HII0</accession>
<dbReference type="Proteomes" id="UP000193411">
    <property type="component" value="Unassembled WGS sequence"/>
</dbReference>
<sequence>MVNVFMQWKHVWRQGGLHEAIAFCDKYALVHKNLTVMNDTRSQLVELVKVDHRHCNRYNKYLDMIHVALLAASFPNVIQSEPDSIRYYSSPRGTVLLHSRSIFASDEHQSAMASSLQMRFDAARVAASAPVGESSALPAQIRVPPTVTTSRTLSSFFAYMTCMMQSDRIIVFDATNVHPLLFVFCVGCITPLNVDYVVQTVSMDAAGMVKFRVPPKTLALLRAFHGQLVCVFQVLEMLRQD</sequence>
<protein>
    <submittedName>
        <fullName evidence="1">Uncharacterized protein</fullName>
    </submittedName>
</protein>
<name>A0A1Y2HII0_9FUNG</name>
<reference evidence="1 2" key="1">
    <citation type="submission" date="2016-07" db="EMBL/GenBank/DDBJ databases">
        <title>Pervasive Adenine N6-methylation of Active Genes in Fungi.</title>
        <authorList>
            <consortium name="DOE Joint Genome Institute"/>
            <person name="Mondo S.J."/>
            <person name="Dannebaum R.O."/>
            <person name="Kuo R.C."/>
            <person name="Labutti K."/>
            <person name="Haridas S."/>
            <person name="Kuo A."/>
            <person name="Salamov A."/>
            <person name="Ahrendt S.R."/>
            <person name="Lipzen A."/>
            <person name="Sullivan W."/>
            <person name="Andreopoulos W.B."/>
            <person name="Clum A."/>
            <person name="Lindquist E."/>
            <person name="Daum C."/>
            <person name="Ramamoorthy G.K."/>
            <person name="Gryganskyi A."/>
            <person name="Culley D."/>
            <person name="Magnuson J.K."/>
            <person name="James T.Y."/>
            <person name="O'Malley M.A."/>
            <person name="Stajich J.E."/>
            <person name="Spatafora J.W."/>
            <person name="Visel A."/>
            <person name="Grigoriev I.V."/>
        </authorList>
    </citation>
    <scope>NUCLEOTIDE SEQUENCE [LARGE SCALE GENOMIC DNA]</scope>
    <source>
        <strain evidence="1 2">PL171</strain>
    </source>
</reference>
<proteinExistence type="predicted"/>
<organism evidence="1 2">
    <name type="scientific">Catenaria anguillulae PL171</name>
    <dbReference type="NCBI Taxonomy" id="765915"/>
    <lineage>
        <taxon>Eukaryota</taxon>
        <taxon>Fungi</taxon>
        <taxon>Fungi incertae sedis</taxon>
        <taxon>Blastocladiomycota</taxon>
        <taxon>Blastocladiomycetes</taxon>
        <taxon>Blastocladiales</taxon>
        <taxon>Catenariaceae</taxon>
        <taxon>Catenaria</taxon>
    </lineage>
</organism>
<gene>
    <name evidence="1" type="ORF">BCR44DRAFT_46454</name>
</gene>
<evidence type="ECO:0000313" key="1">
    <source>
        <dbReference type="EMBL" id="ORZ34365.1"/>
    </source>
</evidence>
<dbReference type="AlphaFoldDB" id="A0A1Y2HII0"/>
<dbReference type="EMBL" id="MCFL01000029">
    <property type="protein sequence ID" value="ORZ34365.1"/>
    <property type="molecule type" value="Genomic_DNA"/>
</dbReference>
<evidence type="ECO:0000313" key="2">
    <source>
        <dbReference type="Proteomes" id="UP000193411"/>
    </source>
</evidence>
<keyword evidence="2" id="KW-1185">Reference proteome</keyword>
<comment type="caution">
    <text evidence="1">The sequence shown here is derived from an EMBL/GenBank/DDBJ whole genome shotgun (WGS) entry which is preliminary data.</text>
</comment>